<comment type="caution">
    <text evidence="1">The sequence shown here is derived from an EMBL/GenBank/DDBJ whole genome shotgun (WGS) entry which is preliminary data.</text>
</comment>
<gene>
    <name evidence="1" type="ORF">EDD28_1062</name>
</gene>
<evidence type="ECO:0000313" key="1">
    <source>
        <dbReference type="EMBL" id="ROR96477.1"/>
    </source>
</evidence>
<dbReference type="Pfam" id="PF06078">
    <property type="entry name" value="DUF937"/>
    <property type="match status" value="1"/>
</dbReference>
<reference evidence="1 2" key="1">
    <citation type="submission" date="2018-11" db="EMBL/GenBank/DDBJ databases">
        <title>Sequencing the genomes of 1000 actinobacteria strains.</title>
        <authorList>
            <person name="Klenk H.-P."/>
        </authorList>
    </citation>
    <scope>NUCLEOTIDE SEQUENCE [LARGE SCALE GENOMIC DNA]</scope>
    <source>
        <strain evidence="1 2">DSM 13521</strain>
    </source>
</reference>
<dbReference type="EMBL" id="RKHQ01000001">
    <property type="protein sequence ID" value="ROR96477.1"/>
    <property type="molecule type" value="Genomic_DNA"/>
</dbReference>
<dbReference type="AlphaFoldDB" id="A0A3N2D9L4"/>
<keyword evidence="2" id="KW-1185">Reference proteome</keyword>
<protein>
    <submittedName>
        <fullName evidence="1">Uncharacterized protein DUF937</fullName>
    </submittedName>
</protein>
<name>A0A3N2D9L4_9MICO</name>
<dbReference type="Proteomes" id="UP000275356">
    <property type="component" value="Unassembled WGS sequence"/>
</dbReference>
<organism evidence="1 2">
    <name type="scientific">Salana multivorans</name>
    <dbReference type="NCBI Taxonomy" id="120377"/>
    <lineage>
        <taxon>Bacteria</taxon>
        <taxon>Bacillati</taxon>
        <taxon>Actinomycetota</taxon>
        <taxon>Actinomycetes</taxon>
        <taxon>Micrococcales</taxon>
        <taxon>Beutenbergiaceae</taxon>
        <taxon>Salana</taxon>
    </lineage>
</organism>
<accession>A0A3N2D9L4</accession>
<dbReference type="OrthoDB" id="3577641at2"/>
<sequence length="221" mass="21011">MTDLNELLSIIPIDQVAAQLGVDRATAQEGVAAAIPALLGGMEANAKDPAGEASLVKALATKDTTLADGAVDVSRVDVVDGGKIVRNVFGDRTDDVIATLGGAPGKQSEGLVAKLLPILAPIVLSFLAKKLLGGGTPAADPATGQAAGEAPHGSMGGGLGDILGGLLNGLGAGGQTSTPSSGGLGGGLGDLLGGMFGGGSSGSGGGGIGDLLGDLLGGGKR</sequence>
<evidence type="ECO:0000313" key="2">
    <source>
        <dbReference type="Proteomes" id="UP000275356"/>
    </source>
</evidence>
<dbReference type="InterPro" id="IPR009282">
    <property type="entry name" value="DUF937"/>
</dbReference>
<dbReference type="RefSeq" id="WP_123738652.1">
    <property type="nucleotide sequence ID" value="NZ_RKHQ01000001.1"/>
</dbReference>
<proteinExistence type="predicted"/>